<proteinExistence type="predicted"/>
<evidence type="ECO:0000313" key="2">
    <source>
        <dbReference type="Proteomes" id="UP001595987"/>
    </source>
</evidence>
<dbReference type="RefSeq" id="WP_213536457.1">
    <property type="nucleotide sequence ID" value="NZ_BOVQ01000007.1"/>
</dbReference>
<name>A0ABV9JFI2_9LACT</name>
<organism evidence="1 2">
    <name type="scientific">Lactococcus nasutitermitis</name>
    <dbReference type="NCBI Taxonomy" id="1652957"/>
    <lineage>
        <taxon>Bacteria</taxon>
        <taxon>Bacillati</taxon>
        <taxon>Bacillota</taxon>
        <taxon>Bacilli</taxon>
        <taxon>Lactobacillales</taxon>
        <taxon>Streptococcaceae</taxon>
        <taxon>Lactococcus</taxon>
    </lineage>
</organism>
<evidence type="ECO:0000313" key="1">
    <source>
        <dbReference type="EMBL" id="MFC4653276.1"/>
    </source>
</evidence>
<dbReference type="EMBL" id="JBHSGD010000010">
    <property type="protein sequence ID" value="MFC4653276.1"/>
    <property type="molecule type" value="Genomic_DNA"/>
</dbReference>
<dbReference type="CDD" id="cd21059">
    <property type="entry name" value="LciA-like"/>
    <property type="match status" value="1"/>
</dbReference>
<reference evidence="2" key="1">
    <citation type="journal article" date="2019" name="Int. J. Syst. Evol. Microbiol.">
        <title>The Global Catalogue of Microorganisms (GCM) 10K type strain sequencing project: providing services to taxonomists for standard genome sequencing and annotation.</title>
        <authorList>
            <consortium name="The Broad Institute Genomics Platform"/>
            <consortium name="The Broad Institute Genome Sequencing Center for Infectious Disease"/>
            <person name="Wu L."/>
            <person name="Ma J."/>
        </authorList>
    </citation>
    <scope>NUCLEOTIDE SEQUENCE [LARGE SCALE GENOMIC DNA]</scope>
    <source>
        <strain evidence="2">CCUG 63287</strain>
    </source>
</reference>
<accession>A0ABV9JFI2</accession>
<dbReference type="Proteomes" id="UP001595987">
    <property type="component" value="Unassembled WGS sequence"/>
</dbReference>
<comment type="caution">
    <text evidence="1">The sequence shown here is derived from an EMBL/GenBank/DDBJ whole genome shotgun (WGS) entry which is preliminary data.</text>
</comment>
<sequence>MNTEELEILNRIYNLILDRDVRDWERHFLLETKNRIEAGGRMKTELSNLEANLRPLAMRFNLTPKMADFYKSLTSSGLFGRGAGKILE</sequence>
<protein>
    <submittedName>
        <fullName evidence="1">Bacteriocin immunity protein</fullName>
    </submittedName>
</protein>
<gene>
    <name evidence="1" type="ORF">ACFO26_10200</name>
</gene>
<dbReference type="Pfam" id="PF08951">
    <property type="entry name" value="EntA_Immun"/>
    <property type="match status" value="1"/>
</dbReference>
<dbReference type="InterPro" id="IPR015046">
    <property type="entry name" value="LciA_Immunity-like"/>
</dbReference>
<keyword evidence="2" id="KW-1185">Reference proteome</keyword>